<dbReference type="SUPFAM" id="SSF54695">
    <property type="entry name" value="POZ domain"/>
    <property type="match status" value="1"/>
</dbReference>
<dbReference type="EMBL" id="JADOXO010000202">
    <property type="protein sequence ID" value="KAF9809624.1"/>
    <property type="molecule type" value="Genomic_DNA"/>
</dbReference>
<evidence type="ECO:0000259" key="2">
    <source>
        <dbReference type="PROSITE" id="PS50097"/>
    </source>
</evidence>
<sequence>MEDAETQTMTSSMLALHEQRFRTASPSRKRARVDDELADVEEVNQELQPRSSKDAVRDDSYYFPDGSCVLLVEDTLFNVHRSILSRDSSMFSTMFTLPAPRGQSIPVEGSSDDHPIVLAGDIAAEFRNLLWALYALPHELLVVHTNKADLTQLMDIAKLSNKYSFRSLETWALDAVNDLVTRNPPPVFTLFPFAPFADEKQRIAPSDAQIAGLMRLAHTCSHERLLGTMIAVLRRRMCSSIQYAYLAMNLADELDLRELRGIAYMEVLQKHAIFSSPQAALAADEATDNEDEDSMDDNAATSSTEGLQLTSAQQLRLLMGYYRLSEIWEKLRKTPLNIGHSASCSATWHQHGCTQSWLEFWKGKTRCDAVLEIGPADVPGRLKAIGKEFERWGSATYMHHDCRMTAKRKIQEKAKEIEDALPEYFVG</sequence>
<evidence type="ECO:0000313" key="3">
    <source>
        <dbReference type="EMBL" id="KAF9809624.1"/>
    </source>
</evidence>
<feature type="region of interest" description="Disordered" evidence="1">
    <location>
        <begin position="283"/>
        <end position="305"/>
    </location>
</feature>
<feature type="compositionally biased region" description="Polar residues" evidence="1">
    <location>
        <begin position="1"/>
        <end position="13"/>
    </location>
</feature>
<reference evidence="3" key="2">
    <citation type="journal article" name="Front. Microbiol.">
        <title>Degradative Capacity of Two Strains of Rhodonia placenta: From Phenotype to Genotype.</title>
        <authorList>
            <person name="Kolle M."/>
            <person name="Horta M.A.C."/>
            <person name="Nowrousian M."/>
            <person name="Ohm R.A."/>
            <person name="Benz J.P."/>
            <person name="Pilgard A."/>
        </authorList>
    </citation>
    <scope>NUCLEOTIDE SEQUENCE</scope>
    <source>
        <strain evidence="3">FPRL280</strain>
    </source>
</reference>
<dbReference type="Proteomes" id="UP000639403">
    <property type="component" value="Unassembled WGS sequence"/>
</dbReference>
<protein>
    <recommendedName>
        <fullName evidence="2">BTB domain-containing protein</fullName>
    </recommendedName>
</protein>
<dbReference type="InterPro" id="IPR011333">
    <property type="entry name" value="SKP1/BTB/POZ_sf"/>
</dbReference>
<dbReference type="Pfam" id="PF00651">
    <property type="entry name" value="BTB"/>
    <property type="match status" value="1"/>
</dbReference>
<feature type="region of interest" description="Disordered" evidence="1">
    <location>
        <begin position="1"/>
        <end position="55"/>
    </location>
</feature>
<name>A0A8H7NYJ0_9APHY</name>
<evidence type="ECO:0000313" key="4">
    <source>
        <dbReference type="Proteomes" id="UP000639403"/>
    </source>
</evidence>
<accession>A0A8H7NYJ0</accession>
<dbReference type="InterPro" id="IPR000210">
    <property type="entry name" value="BTB/POZ_dom"/>
</dbReference>
<feature type="domain" description="BTB" evidence="2">
    <location>
        <begin position="66"/>
        <end position="152"/>
    </location>
</feature>
<comment type="caution">
    <text evidence="3">The sequence shown here is derived from an EMBL/GenBank/DDBJ whole genome shotgun (WGS) entry which is preliminary data.</text>
</comment>
<evidence type="ECO:0000256" key="1">
    <source>
        <dbReference type="SAM" id="MobiDB-lite"/>
    </source>
</evidence>
<organism evidence="3 4">
    <name type="scientific">Rhodonia placenta</name>
    <dbReference type="NCBI Taxonomy" id="104341"/>
    <lineage>
        <taxon>Eukaryota</taxon>
        <taxon>Fungi</taxon>
        <taxon>Dikarya</taxon>
        <taxon>Basidiomycota</taxon>
        <taxon>Agaricomycotina</taxon>
        <taxon>Agaricomycetes</taxon>
        <taxon>Polyporales</taxon>
        <taxon>Adustoporiaceae</taxon>
        <taxon>Rhodonia</taxon>
    </lineage>
</organism>
<dbReference type="Gene3D" id="3.30.710.10">
    <property type="entry name" value="Potassium Channel Kv1.1, Chain A"/>
    <property type="match status" value="1"/>
</dbReference>
<gene>
    <name evidence="3" type="ORF">IEO21_07351</name>
</gene>
<dbReference type="PROSITE" id="PS50097">
    <property type="entry name" value="BTB"/>
    <property type="match status" value="1"/>
</dbReference>
<dbReference type="AlphaFoldDB" id="A0A8H7NYJ0"/>
<proteinExistence type="predicted"/>
<reference evidence="3" key="1">
    <citation type="submission" date="2020-11" db="EMBL/GenBank/DDBJ databases">
        <authorList>
            <person name="Koelle M."/>
            <person name="Horta M.A.C."/>
            <person name="Nowrousian M."/>
            <person name="Ohm R.A."/>
            <person name="Benz P."/>
            <person name="Pilgard A."/>
        </authorList>
    </citation>
    <scope>NUCLEOTIDE SEQUENCE</scope>
    <source>
        <strain evidence="3">FPRL280</strain>
    </source>
</reference>
<feature type="compositionally biased region" description="Acidic residues" evidence="1">
    <location>
        <begin position="285"/>
        <end position="296"/>
    </location>
</feature>